<dbReference type="PANTHER" id="PTHR46193:SF18">
    <property type="entry name" value="HEXITOL PHOSPHATASE B"/>
    <property type="match status" value="1"/>
</dbReference>
<dbReference type="InterPro" id="IPR023214">
    <property type="entry name" value="HAD_sf"/>
</dbReference>
<dbReference type="InterPro" id="IPR051600">
    <property type="entry name" value="Beta-PGM-like"/>
</dbReference>
<dbReference type="Pfam" id="PF00702">
    <property type="entry name" value="Hydrolase"/>
    <property type="match status" value="1"/>
</dbReference>
<dbReference type="RefSeq" id="WP_103674473.1">
    <property type="nucleotide sequence ID" value="NZ_PQGD01000001.1"/>
</dbReference>
<comment type="caution">
    <text evidence="7">The sequence shown here is derived from an EMBL/GenBank/DDBJ whole genome shotgun (WGS) entry which is preliminary data.</text>
</comment>
<evidence type="ECO:0000256" key="4">
    <source>
        <dbReference type="ARBA" id="ARBA00022842"/>
    </source>
</evidence>
<dbReference type="CDD" id="cd07505">
    <property type="entry name" value="HAD_BPGM-like"/>
    <property type="match status" value="1"/>
</dbReference>
<dbReference type="AlphaFoldDB" id="A0A2P5GWN2"/>
<dbReference type="InterPro" id="IPR006439">
    <property type="entry name" value="HAD-SF_hydro_IA"/>
</dbReference>
<sequence length="223" mass="24798">MNAKAAVFDMDGVIIDSEALWQSAQIMSLAEFGIAITHDECEQLTMGRRSDEIACIWQEKFNLDIHPSLLEADILTRVVSLIDRYGVAMEGLYEALNYFRREGYKIALATSSAHRVIQVVFDKLGLWKYFDVISSAADVERGKPDPAVYLATAKKLALNPEQCLVIEDSANGFLAAQRAGMHTWVVTAQCHHKKFSQAAGHCRTLSELVTVLHAQHAISCMEI</sequence>
<dbReference type="PRINTS" id="PR00413">
    <property type="entry name" value="HADHALOGNASE"/>
</dbReference>
<dbReference type="NCBIfam" id="TIGR01549">
    <property type="entry name" value="HAD-SF-IA-v1"/>
    <property type="match status" value="1"/>
</dbReference>
<evidence type="ECO:0000313" key="7">
    <source>
        <dbReference type="EMBL" id="POP50968.1"/>
    </source>
</evidence>
<evidence type="ECO:0000256" key="1">
    <source>
        <dbReference type="ARBA" id="ARBA00001946"/>
    </source>
</evidence>
<dbReference type="EMBL" id="PQGE01000001">
    <property type="protein sequence ID" value="POP48007.1"/>
    <property type="molecule type" value="Genomic_DNA"/>
</dbReference>
<dbReference type="SFLD" id="SFLDG01129">
    <property type="entry name" value="C1.5:_HAD__Beta-PGM__Phosphata"/>
    <property type="match status" value="1"/>
</dbReference>
<keyword evidence="5" id="KW-0119">Carbohydrate metabolism</keyword>
<keyword evidence="8" id="KW-1185">Reference proteome</keyword>
<dbReference type="InterPro" id="IPR036412">
    <property type="entry name" value="HAD-like_sf"/>
</dbReference>
<proteinExistence type="inferred from homology"/>
<dbReference type="GO" id="GO:0016787">
    <property type="term" value="F:hydrolase activity"/>
    <property type="evidence" value="ECO:0007669"/>
    <property type="project" value="UniProtKB-KW"/>
</dbReference>
<dbReference type="OrthoDB" id="9800058at2"/>
<accession>A0A2P5GWN2</accession>
<dbReference type="Gene3D" id="1.10.150.240">
    <property type="entry name" value="Putative phosphatase, domain 2"/>
    <property type="match status" value="1"/>
</dbReference>
<dbReference type="Gene3D" id="3.40.50.1000">
    <property type="entry name" value="HAD superfamily/HAD-like"/>
    <property type="match status" value="1"/>
</dbReference>
<dbReference type="NCBIfam" id="TIGR01509">
    <property type="entry name" value="HAD-SF-IA-v3"/>
    <property type="match status" value="1"/>
</dbReference>
<evidence type="ECO:0000256" key="5">
    <source>
        <dbReference type="ARBA" id="ARBA00023277"/>
    </source>
</evidence>
<dbReference type="EMBL" id="PQGD01000001">
    <property type="protein sequence ID" value="POP50968.1"/>
    <property type="molecule type" value="Genomic_DNA"/>
</dbReference>
<dbReference type="SFLD" id="SFLDG01135">
    <property type="entry name" value="C1.5.6:_HAD__Beta-PGM__Phospha"/>
    <property type="match status" value="1"/>
</dbReference>
<keyword evidence="4" id="KW-0460">Magnesium</keyword>
<dbReference type="InterPro" id="IPR023198">
    <property type="entry name" value="PGP-like_dom2"/>
</dbReference>
<name>A0A2P5GWN2_9ENTR</name>
<evidence type="ECO:0000256" key="3">
    <source>
        <dbReference type="ARBA" id="ARBA00022723"/>
    </source>
</evidence>
<dbReference type="PANTHER" id="PTHR46193">
    <property type="entry name" value="6-PHOSPHOGLUCONATE PHOSPHATASE"/>
    <property type="match status" value="1"/>
</dbReference>
<keyword evidence="3" id="KW-0479">Metal-binding</keyword>
<dbReference type="Proteomes" id="UP000237073">
    <property type="component" value="Unassembled WGS sequence"/>
</dbReference>
<gene>
    <name evidence="7" type="ORF">CHU32_01000</name>
    <name evidence="6" type="ORF">CHU33_00995</name>
</gene>
<dbReference type="GO" id="GO:0046872">
    <property type="term" value="F:metal ion binding"/>
    <property type="evidence" value="ECO:0007669"/>
    <property type="project" value="UniProtKB-KW"/>
</dbReference>
<evidence type="ECO:0000313" key="6">
    <source>
        <dbReference type="EMBL" id="POP48007.1"/>
    </source>
</evidence>
<reference evidence="8 9" key="1">
    <citation type="submission" date="2018-01" db="EMBL/GenBank/DDBJ databases">
        <title>Superficieibacter electus gen. nov., sp. nov., an extended-spectrum beta-lactamase possessing member of the Enterobacteriaceae family, isolated from intensive care unit surfaces.</title>
        <authorList>
            <person name="Potter R.F."/>
            <person name="D'Souza A.W."/>
        </authorList>
    </citation>
    <scope>NUCLEOTIDE SEQUENCE [LARGE SCALE GENOMIC DNA]</scope>
    <source>
        <strain evidence="7 9">BP-1</strain>
        <strain evidence="6 8">BP-2</strain>
    </source>
</reference>
<organism evidence="7 9">
    <name type="scientific">Superficieibacter electus</name>
    <dbReference type="NCBI Taxonomy" id="2022662"/>
    <lineage>
        <taxon>Bacteria</taxon>
        <taxon>Pseudomonadati</taxon>
        <taxon>Pseudomonadota</taxon>
        <taxon>Gammaproteobacteria</taxon>
        <taxon>Enterobacterales</taxon>
        <taxon>Enterobacteriaceae</taxon>
        <taxon>Superficieibacter</taxon>
    </lineage>
</organism>
<evidence type="ECO:0000313" key="8">
    <source>
        <dbReference type="Proteomes" id="UP000237073"/>
    </source>
</evidence>
<evidence type="ECO:0000313" key="9">
    <source>
        <dbReference type="Proteomes" id="UP000247005"/>
    </source>
</evidence>
<keyword evidence="7" id="KW-0378">Hydrolase</keyword>
<dbReference type="SFLD" id="SFLDS00003">
    <property type="entry name" value="Haloacid_Dehalogenase"/>
    <property type="match status" value="1"/>
</dbReference>
<dbReference type="SUPFAM" id="SSF56784">
    <property type="entry name" value="HAD-like"/>
    <property type="match status" value="1"/>
</dbReference>
<comment type="cofactor">
    <cofactor evidence="1">
        <name>Mg(2+)</name>
        <dbReference type="ChEBI" id="CHEBI:18420"/>
    </cofactor>
</comment>
<evidence type="ECO:0000256" key="2">
    <source>
        <dbReference type="ARBA" id="ARBA00006171"/>
    </source>
</evidence>
<dbReference type="Proteomes" id="UP000247005">
    <property type="component" value="Unassembled WGS sequence"/>
</dbReference>
<protein>
    <submittedName>
        <fullName evidence="7">HAD family hydrolase</fullName>
    </submittedName>
</protein>
<comment type="similarity">
    <text evidence="2">Belongs to the HAD-like hydrolase superfamily. CbbY/CbbZ/Gph/YieH family.</text>
</comment>